<feature type="compositionally biased region" description="Basic and acidic residues" evidence="1">
    <location>
        <begin position="153"/>
        <end position="163"/>
    </location>
</feature>
<gene>
    <name evidence="2" type="ORF">OXD698_LOCUS13502</name>
</gene>
<protein>
    <submittedName>
        <fullName evidence="2">Uncharacterized protein</fullName>
    </submittedName>
</protein>
<reference evidence="2" key="1">
    <citation type="submission" date="2021-02" db="EMBL/GenBank/DDBJ databases">
        <authorList>
            <person name="Nowell W R."/>
        </authorList>
    </citation>
    <scope>NUCLEOTIDE SEQUENCE</scope>
</reference>
<feature type="region of interest" description="Disordered" evidence="1">
    <location>
        <begin position="275"/>
        <end position="305"/>
    </location>
</feature>
<evidence type="ECO:0000256" key="1">
    <source>
        <dbReference type="SAM" id="MobiDB-lite"/>
    </source>
</evidence>
<feature type="region of interest" description="Disordered" evidence="1">
    <location>
        <begin position="148"/>
        <end position="180"/>
    </location>
</feature>
<evidence type="ECO:0000313" key="2">
    <source>
        <dbReference type="EMBL" id="CAF3718884.1"/>
    </source>
</evidence>
<proteinExistence type="predicted"/>
<dbReference type="Proteomes" id="UP000663844">
    <property type="component" value="Unassembled WGS sequence"/>
</dbReference>
<name>A0A818W0V2_9BILA</name>
<organism evidence="2 3">
    <name type="scientific">Adineta steineri</name>
    <dbReference type="NCBI Taxonomy" id="433720"/>
    <lineage>
        <taxon>Eukaryota</taxon>
        <taxon>Metazoa</taxon>
        <taxon>Spiralia</taxon>
        <taxon>Gnathifera</taxon>
        <taxon>Rotifera</taxon>
        <taxon>Eurotatoria</taxon>
        <taxon>Bdelloidea</taxon>
        <taxon>Adinetida</taxon>
        <taxon>Adinetidae</taxon>
        <taxon>Adineta</taxon>
    </lineage>
</organism>
<dbReference type="AlphaFoldDB" id="A0A818W0V2"/>
<feature type="region of interest" description="Disordered" evidence="1">
    <location>
        <begin position="213"/>
        <end position="233"/>
    </location>
</feature>
<dbReference type="EMBL" id="CAJOAZ010000823">
    <property type="protein sequence ID" value="CAF3718884.1"/>
    <property type="molecule type" value="Genomic_DNA"/>
</dbReference>
<accession>A0A818W0V2</accession>
<feature type="compositionally biased region" description="Basic and acidic residues" evidence="1">
    <location>
        <begin position="279"/>
        <end position="297"/>
    </location>
</feature>
<comment type="caution">
    <text evidence="2">The sequence shown here is derived from an EMBL/GenBank/DDBJ whole genome shotgun (WGS) entry which is preliminary data.</text>
</comment>
<sequence length="489" mass="55256">MIPSCVDKSFYQCKNNIGNECCVEICGDLSGSINKYKQIICDSNANSTDFNRHQFALSKMFDNKRKYIDHVVANVLRQVVDHISLDCLHKLSCCLPQQIEEILRNVTDIDSDRLIRILVTDILQSYGNSAGQVTDWYVFANSIKPSHSLSKTNDNDNKQEDVTINKAASRSSKNKKNSDRILKDQIKSIFDTTPVSPSLVEKKRSSESIAFNKFTTPSTDPKNPSMNQTPSNVITPQMISTTNTMTPMSTYSKETYTPIGTKYQSRAKRNQEIISNKTNEIDNHESLPFHKKSELHKSPPQHRKSANIHHYDHKSNKSSSDQSLCSDCVLTIQHKHKHKRSSVHQKHDHLIIKNFDTSSTHSLSSQTSVPISKLHIDKYKQNSGNASSIITDIASTSTKSSNSINVEQSKLNDLLIDEQILLFKLFASSDNAVKYLSQNQLSADNEDQSLSSNDLEKMNLSLTGNRLKPNLKKKTLRFNHYPNMLADFD</sequence>
<evidence type="ECO:0000313" key="3">
    <source>
        <dbReference type="Proteomes" id="UP000663844"/>
    </source>
</evidence>